<name>A0AAE9DAH4_CAEBR</name>
<reference evidence="3 5" key="1">
    <citation type="submission" date="2022-04" db="EMBL/GenBank/DDBJ databases">
        <title>Chromosome-level reference genomes for two strains of Caenorhabditis briggsae: an improved platform for comparative genomics.</title>
        <authorList>
            <person name="Stevens L."/>
            <person name="Andersen E."/>
        </authorList>
    </citation>
    <scope>NUCLEOTIDE SEQUENCE [LARGE SCALE GENOMIC DNA]</scope>
    <source>
        <strain evidence="3">VX34</strain>
        <tissue evidence="3">Whole-organism</tissue>
    </source>
</reference>
<evidence type="ECO:0000256" key="1">
    <source>
        <dbReference type="SAM" id="MobiDB-lite"/>
    </source>
</evidence>
<dbReference type="Proteomes" id="UP000827892">
    <property type="component" value="Chromosome III"/>
</dbReference>
<dbReference type="EMBL" id="CP092622">
    <property type="protein sequence ID" value="UMM22576.1"/>
    <property type="molecule type" value="Genomic_DNA"/>
</dbReference>
<feature type="compositionally biased region" description="Basic and acidic residues" evidence="1">
    <location>
        <begin position="72"/>
        <end position="107"/>
    </location>
</feature>
<evidence type="ECO:0000313" key="2">
    <source>
        <dbReference type="EMBL" id="ULT99888.1"/>
    </source>
</evidence>
<gene>
    <name evidence="2" type="ORF">L3Y34_000864</name>
    <name evidence="3" type="ORF">L5515_003721</name>
</gene>
<dbReference type="AlphaFoldDB" id="A0AAE9DAH4"/>
<dbReference type="Proteomes" id="UP000829354">
    <property type="component" value="Chromosome III"/>
</dbReference>
<evidence type="ECO:0000313" key="3">
    <source>
        <dbReference type="EMBL" id="UMM22576.1"/>
    </source>
</evidence>
<accession>A0AAE9DAH4</accession>
<feature type="region of interest" description="Disordered" evidence="1">
    <location>
        <begin position="63"/>
        <end position="158"/>
    </location>
</feature>
<dbReference type="EMBL" id="CP090893">
    <property type="protein sequence ID" value="ULT99888.1"/>
    <property type="molecule type" value="Genomic_DNA"/>
</dbReference>
<evidence type="ECO:0000313" key="5">
    <source>
        <dbReference type="Proteomes" id="UP000829354"/>
    </source>
</evidence>
<protein>
    <submittedName>
        <fullName evidence="2">Uncharacterized protein</fullName>
    </submittedName>
</protein>
<sequence length="158" mass="18794">MGKLEDICDRYLSRRDEQKKVIEAVNRCLSKGYDYEKLRERVQNAVEDSHKASKVTSAICDYYPQLRKRTRNDRDEDRDRDRKRDRVDDRNGDRRDRESSRRVERPPEVPTSEPPKSEEVKVPGNSSVEEQLRAKEMMYKAQQEIEEKKRTGPGCCWE</sequence>
<reference evidence="2 4" key="2">
    <citation type="submission" date="2022-05" db="EMBL/GenBank/DDBJ databases">
        <title>Chromosome-level reference genomes for two strains of Caenorhabditis briggsae: an improved platform for comparative genomics.</title>
        <authorList>
            <person name="Stevens L."/>
            <person name="Andersen E.C."/>
        </authorList>
    </citation>
    <scope>NUCLEOTIDE SEQUENCE [LARGE SCALE GENOMIC DNA]</scope>
    <source>
        <strain evidence="2">QX1410_ONT</strain>
        <tissue evidence="2">Whole-organism</tissue>
    </source>
</reference>
<organism evidence="2 4">
    <name type="scientific">Caenorhabditis briggsae</name>
    <dbReference type="NCBI Taxonomy" id="6238"/>
    <lineage>
        <taxon>Eukaryota</taxon>
        <taxon>Metazoa</taxon>
        <taxon>Ecdysozoa</taxon>
        <taxon>Nematoda</taxon>
        <taxon>Chromadorea</taxon>
        <taxon>Rhabditida</taxon>
        <taxon>Rhabditina</taxon>
        <taxon>Rhabditomorpha</taxon>
        <taxon>Rhabditoidea</taxon>
        <taxon>Rhabditidae</taxon>
        <taxon>Peloderinae</taxon>
        <taxon>Caenorhabditis</taxon>
    </lineage>
</organism>
<feature type="compositionally biased region" description="Basic and acidic residues" evidence="1">
    <location>
        <begin position="130"/>
        <end position="150"/>
    </location>
</feature>
<proteinExistence type="predicted"/>
<keyword evidence="5" id="KW-1185">Reference proteome</keyword>
<evidence type="ECO:0000313" key="4">
    <source>
        <dbReference type="Proteomes" id="UP000827892"/>
    </source>
</evidence>